<dbReference type="InterPro" id="IPR000515">
    <property type="entry name" value="MetI-like"/>
</dbReference>
<evidence type="ECO:0000313" key="10">
    <source>
        <dbReference type="EMBL" id="WCZ33916.1"/>
    </source>
</evidence>
<dbReference type="SUPFAM" id="SSF161098">
    <property type="entry name" value="MetI-like"/>
    <property type="match status" value="2"/>
</dbReference>
<evidence type="ECO:0000256" key="7">
    <source>
        <dbReference type="ARBA" id="ARBA00023136"/>
    </source>
</evidence>
<dbReference type="PANTHER" id="PTHR43357">
    <property type="entry name" value="INNER MEMBRANE ABC TRANSPORTER PERMEASE PROTEIN YDCV"/>
    <property type="match status" value="1"/>
</dbReference>
<dbReference type="CDD" id="cd06261">
    <property type="entry name" value="TM_PBP2"/>
    <property type="match status" value="2"/>
</dbReference>
<feature type="transmembrane region" description="Helical" evidence="8">
    <location>
        <begin position="292"/>
        <end position="320"/>
    </location>
</feature>
<feature type="transmembrane region" description="Helical" evidence="8">
    <location>
        <begin position="59"/>
        <end position="79"/>
    </location>
</feature>
<feature type="transmembrane region" description="Helical" evidence="8">
    <location>
        <begin position="386"/>
        <end position="407"/>
    </location>
</feature>
<feature type="transmembrane region" description="Helical" evidence="8">
    <location>
        <begin position="470"/>
        <end position="489"/>
    </location>
</feature>
<comment type="subcellular location">
    <subcellularLocation>
        <location evidence="1">Cell inner membrane</location>
        <topology evidence="1">Multi-pass membrane protein</topology>
    </subcellularLocation>
    <subcellularLocation>
        <location evidence="8">Cell membrane</location>
        <topology evidence="8">Multi-pass membrane protein</topology>
    </subcellularLocation>
</comment>
<organism evidence="10 11">
    <name type="scientific">Corynebacterium ihumii</name>
    <dbReference type="NCBI Taxonomy" id="1232427"/>
    <lineage>
        <taxon>Bacteria</taxon>
        <taxon>Bacillati</taxon>
        <taxon>Actinomycetota</taxon>
        <taxon>Actinomycetes</taxon>
        <taxon>Mycobacteriales</taxon>
        <taxon>Corynebacteriaceae</taxon>
        <taxon>Corynebacterium</taxon>
    </lineage>
</organism>
<feature type="transmembrane region" description="Helical" evidence="8">
    <location>
        <begin position="522"/>
        <end position="543"/>
    </location>
</feature>
<feature type="transmembrane region" description="Helical" evidence="8">
    <location>
        <begin position="132"/>
        <end position="159"/>
    </location>
</feature>
<keyword evidence="2 8" id="KW-0813">Transport</keyword>
<evidence type="ECO:0000256" key="4">
    <source>
        <dbReference type="ARBA" id="ARBA00022519"/>
    </source>
</evidence>
<feature type="domain" description="ABC transmembrane type-1" evidence="9">
    <location>
        <begin position="56"/>
        <end position="263"/>
    </location>
</feature>
<evidence type="ECO:0000313" key="11">
    <source>
        <dbReference type="Proteomes" id="UP001220577"/>
    </source>
</evidence>
<feature type="transmembrane region" description="Helical" evidence="8">
    <location>
        <begin position="419"/>
        <end position="436"/>
    </location>
</feature>
<dbReference type="RefSeq" id="WP_034997381.1">
    <property type="nucleotide sequence ID" value="NZ_CP063190.1"/>
</dbReference>
<keyword evidence="5 8" id="KW-0812">Transmembrane</keyword>
<name>A0ABY7UBA7_9CORY</name>
<reference evidence="10 11" key="1">
    <citation type="submission" date="2020-10" db="EMBL/GenBank/DDBJ databases">
        <title>Complete genome sequence of Corynebacterium ihumii DSM 45751.</title>
        <authorList>
            <person name="Ruckert C."/>
            <person name="Albersmeier A."/>
            <person name="Busche T."/>
            <person name="Jaenicke S."/>
            <person name="Winkler A."/>
            <person name="Friethjonsson O.H."/>
            <person name="Hreggviethsson G.O."/>
            <person name="Lambert C."/>
            <person name="Badcock D."/>
            <person name="Bernaerts K."/>
            <person name="Anne J."/>
            <person name="Economou A."/>
            <person name="Kalinowski J."/>
        </authorList>
    </citation>
    <scope>NUCLEOTIDE SEQUENCE [LARGE SCALE GENOMIC DNA]</scope>
    <source>
        <strain evidence="10 11">DSM 45751</strain>
    </source>
</reference>
<feature type="domain" description="ABC transmembrane type-1" evidence="9">
    <location>
        <begin position="348"/>
        <end position="540"/>
    </location>
</feature>
<evidence type="ECO:0000256" key="8">
    <source>
        <dbReference type="RuleBase" id="RU363032"/>
    </source>
</evidence>
<keyword evidence="6 8" id="KW-1133">Transmembrane helix</keyword>
<keyword evidence="11" id="KW-1185">Reference proteome</keyword>
<evidence type="ECO:0000256" key="2">
    <source>
        <dbReference type="ARBA" id="ARBA00022448"/>
    </source>
</evidence>
<keyword evidence="7 8" id="KW-0472">Membrane</keyword>
<dbReference type="PANTHER" id="PTHR43357:SF3">
    <property type="entry name" value="FE(3+)-TRANSPORT SYSTEM PERMEASE PROTEIN FBPB 2"/>
    <property type="match status" value="1"/>
</dbReference>
<feature type="transmembrane region" description="Helical" evidence="8">
    <location>
        <begin position="188"/>
        <end position="209"/>
    </location>
</feature>
<evidence type="ECO:0000256" key="3">
    <source>
        <dbReference type="ARBA" id="ARBA00022475"/>
    </source>
</evidence>
<dbReference type="Gene3D" id="1.10.3720.10">
    <property type="entry name" value="MetI-like"/>
    <property type="match status" value="2"/>
</dbReference>
<feature type="transmembrane region" description="Helical" evidence="8">
    <location>
        <begin position="12"/>
        <end position="39"/>
    </location>
</feature>
<gene>
    <name evidence="10" type="ORF">CIHUM_02375</name>
</gene>
<keyword evidence="4" id="KW-0997">Cell inner membrane</keyword>
<comment type="similarity">
    <text evidence="8">Belongs to the binding-protein-dependent transport system permease family.</text>
</comment>
<evidence type="ECO:0000256" key="6">
    <source>
        <dbReference type="ARBA" id="ARBA00022989"/>
    </source>
</evidence>
<dbReference type="InterPro" id="IPR035906">
    <property type="entry name" value="MetI-like_sf"/>
</dbReference>
<evidence type="ECO:0000259" key="9">
    <source>
        <dbReference type="PROSITE" id="PS50928"/>
    </source>
</evidence>
<dbReference type="Pfam" id="PF00528">
    <property type="entry name" value="BPD_transp_1"/>
    <property type="match status" value="2"/>
</dbReference>
<feature type="transmembrane region" description="Helical" evidence="8">
    <location>
        <begin position="251"/>
        <end position="271"/>
    </location>
</feature>
<evidence type="ECO:0000256" key="5">
    <source>
        <dbReference type="ARBA" id="ARBA00022692"/>
    </source>
</evidence>
<dbReference type="Proteomes" id="UP001220577">
    <property type="component" value="Chromosome"/>
</dbReference>
<feature type="transmembrane region" description="Helical" evidence="8">
    <location>
        <begin position="352"/>
        <end position="374"/>
    </location>
</feature>
<feature type="transmembrane region" description="Helical" evidence="8">
    <location>
        <begin position="91"/>
        <end position="112"/>
    </location>
</feature>
<proteinExistence type="inferred from homology"/>
<dbReference type="EMBL" id="CP063190">
    <property type="protein sequence ID" value="WCZ33916.1"/>
    <property type="molecule type" value="Genomic_DNA"/>
</dbReference>
<evidence type="ECO:0000256" key="1">
    <source>
        <dbReference type="ARBA" id="ARBA00004429"/>
    </source>
</evidence>
<dbReference type="PROSITE" id="PS50928">
    <property type="entry name" value="ABC_TM1"/>
    <property type="match status" value="2"/>
</dbReference>
<accession>A0ABY7UBA7</accession>
<sequence>MTTKTKANPGVYPVLLILLVLVAAPLVSVLVTAVTGYRGEDSALDSLLRPEMLRVIRNTVWLSVLVVFFATLFAAPLAFFRAWTSMRRAGWVEVLVMVPFMTPPFAAAMAWMDFTRLRGVADMLLGLTLGDAVRSAINSVWGMGFIMAAELFPFLYLILRNAFASIPASQLEMAQVAGASRWQQFSRVVVPAVVGPYSLGALIVFIKAAGEFGTPVTLGNAIGYEVLVSSIYQDVTIDPLNFSKAAASSSVLFTLGVMAWAVQQWVGRGVLASGGRVSREVNLRPSRGMMALAWVYTALVFTLTVFIPYISIILAAMTILRSKPPTLDNLTFDYFQIVLSMPSGQEALTRSIALGAIGATTAVMLALAVTVFTMRSRRWPARFSDFLAVAPDTVPGIVLAIGFILLWNSPKLPFTPYGSQLILVMAFTVLFVPMAVQNIKTSAAAMSPTLSEASAVAGATSWQTFTRVTLPMLAPGIFAGWLLAFFVGIRELVMSSLIRPTRINLLAPWIMNQFEQGHRAEAMAMTLIGVGTSTVVLVLIRWWQGRYAARVR</sequence>
<protein>
    <submittedName>
        <fullName evidence="10">Molybdate ABC transporter permease protein</fullName>
    </submittedName>
</protein>
<keyword evidence="3" id="KW-1003">Cell membrane</keyword>